<dbReference type="Pfam" id="PF01169">
    <property type="entry name" value="GDT1"/>
    <property type="match status" value="2"/>
</dbReference>
<sequence>MDITPLLTTFGLIAVAEFGDKTQLIVVALSARYDRLRVFAGVILAFALITGLGILVGKTLLQLIDPALIRIIAGLFFLVFGIWTLLPEKENDADDNVPLGNPLVSTFSMIALAEMGDKTQLSVIALSARYDSPYLVFIGAVLALGLISLIGILIGKKLTGIVPLPKIKLGAGIMFILFGILFLAGF</sequence>
<proteinExistence type="inferred from homology"/>
<accession>A0A062V3Q5</accession>
<dbReference type="OrthoDB" id="85362at2157"/>
<evidence type="ECO:0000256" key="4">
    <source>
        <dbReference type="ARBA" id="ARBA00022989"/>
    </source>
</evidence>
<evidence type="ECO:0000313" key="8">
    <source>
        <dbReference type="Proteomes" id="UP000027153"/>
    </source>
</evidence>
<dbReference type="EMBL" id="JMIY01000004">
    <property type="protein sequence ID" value="KCZ71952.1"/>
    <property type="molecule type" value="Genomic_DNA"/>
</dbReference>
<gene>
    <name evidence="7" type="ORF">ANME2D_02009</name>
</gene>
<keyword evidence="5 6" id="KW-0472">Membrane</keyword>
<reference evidence="7 8" key="1">
    <citation type="journal article" date="2013" name="Nature">
        <title>Anaerobic oxidation of methane coupled to nitrate reduction in a novel archaeal lineage.</title>
        <authorList>
            <person name="Haroon M.F."/>
            <person name="Hu S."/>
            <person name="Shi Y."/>
            <person name="Imelfort M."/>
            <person name="Keller J."/>
            <person name="Hugenholtz P."/>
            <person name="Yuan Z."/>
            <person name="Tyson G.W."/>
        </authorList>
    </citation>
    <scope>NUCLEOTIDE SEQUENCE [LARGE SCALE GENOMIC DNA]</scope>
    <source>
        <strain evidence="7 8">ANME-2d</strain>
    </source>
</reference>
<protein>
    <submittedName>
        <fullName evidence="7">Putative membrane protein</fullName>
    </submittedName>
</protein>
<evidence type="ECO:0000256" key="1">
    <source>
        <dbReference type="ARBA" id="ARBA00004141"/>
    </source>
</evidence>
<dbReference type="GO" id="GO:0016020">
    <property type="term" value="C:membrane"/>
    <property type="evidence" value="ECO:0007669"/>
    <property type="project" value="UniProtKB-SubCell"/>
</dbReference>
<comment type="similarity">
    <text evidence="2">Belongs to the GDT1 family.</text>
</comment>
<feature type="transmembrane region" description="Helical" evidence="6">
    <location>
        <begin position="67"/>
        <end position="86"/>
    </location>
</feature>
<feature type="transmembrane region" description="Helical" evidence="6">
    <location>
        <begin position="134"/>
        <end position="155"/>
    </location>
</feature>
<dbReference type="PANTHER" id="PTHR12608">
    <property type="entry name" value="TRANSMEMBRANE PROTEIN HTP-1 RELATED"/>
    <property type="match status" value="1"/>
</dbReference>
<dbReference type="GO" id="GO:0046873">
    <property type="term" value="F:metal ion transmembrane transporter activity"/>
    <property type="evidence" value="ECO:0007669"/>
    <property type="project" value="InterPro"/>
</dbReference>
<comment type="subcellular location">
    <subcellularLocation>
        <location evidence="1">Membrane</location>
        <topology evidence="1">Multi-pass membrane protein</topology>
    </subcellularLocation>
</comment>
<feature type="transmembrane region" description="Helical" evidence="6">
    <location>
        <begin position="167"/>
        <end position="185"/>
    </location>
</feature>
<dbReference type="PATRIC" id="fig|1392998.3.peg.2010"/>
<dbReference type="RefSeq" id="WP_048091035.1">
    <property type="nucleotide sequence ID" value="NZ_JMIY01000004.1"/>
</dbReference>
<keyword evidence="4 6" id="KW-1133">Transmembrane helix</keyword>
<evidence type="ECO:0000256" key="3">
    <source>
        <dbReference type="ARBA" id="ARBA00022692"/>
    </source>
</evidence>
<dbReference type="AlphaFoldDB" id="A0A062V3Q5"/>
<feature type="transmembrane region" description="Helical" evidence="6">
    <location>
        <begin position="35"/>
        <end position="55"/>
    </location>
</feature>
<organism evidence="7 8">
    <name type="scientific">Candidatus Methanoperedens nitratireducens</name>
    <dbReference type="NCBI Taxonomy" id="1392998"/>
    <lineage>
        <taxon>Archaea</taxon>
        <taxon>Methanobacteriati</taxon>
        <taxon>Methanobacteriota</taxon>
        <taxon>Stenosarchaea group</taxon>
        <taxon>Methanomicrobia</taxon>
        <taxon>Methanosarcinales</taxon>
        <taxon>ANME-2 cluster</taxon>
        <taxon>Candidatus Methanoperedentaceae</taxon>
        <taxon>Candidatus Methanoperedens</taxon>
    </lineage>
</organism>
<evidence type="ECO:0000256" key="6">
    <source>
        <dbReference type="SAM" id="Phobius"/>
    </source>
</evidence>
<keyword evidence="3 6" id="KW-0812">Transmembrane</keyword>
<comment type="caution">
    <text evidence="7">The sequence shown here is derived from an EMBL/GenBank/DDBJ whole genome shotgun (WGS) entry which is preliminary data.</text>
</comment>
<dbReference type="Proteomes" id="UP000027153">
    <property type="component" value="Unassembled WGS sequence"/>
</dbReference>
<evidence type="ECO:0000256" key="5">
    <source>
        <dbReference type="ARBA" id="ARBA00023136"/>
    </source>
</evidence>
<dbReference type="InterPro" id="IPR001727">
    <property type="entry name" value="GDT1-like"/>
</dbReference>
<evidence type="ECO:0000256" key="2">
    <source>
        <dbReference type="ARBA" id="ARBA00009190"/>
    </source>
</evidence>
<keyword evidence="8" id="KW-1185">Reference proteome</keyword>
<dbReference type="PANTHER" id="PTHR12608:SF1">
    <property type="entry name" value="TRANSMEMBRANE PROTEIN 165"/>
    <property type="match status" value="1"/>
</dbReference>
<evidence type="ECO:0000313" key="7">
    <source>
        <dbReference type="EMBL" id="KCZ71952.1"/>
    </source>
</evidence>
<name>A0A062V3Q5_9EURY</name>